<protein>
    <submittedName>
        <fullName evidence="3">Pecanex-like protein</fullName>
    </submittedName>
</protein>
<evidence type="ECO:0000313" key="3">
    <source>
        <dbReference type="WBParaSite" id="maker-unitig_18136-snap-gene-0.2-mRNA-1"/>
    </source>
</evidence>
<sequence>SLVPSAQGSSTTAAHRWPTCAILVNGSRDDLASLHSCVVTAPLLGCHREILRRPGRPHAASCSTFCQHRAAVPALLRPGRGGHPPPGEEEVQTLQQLLAAARHLIEVFSVEDDMASDFDGKILASLLGMIAVSLDRSDIAKERGPSPTRQQWKIREPLGGGAQRVLKGGHRQNLPGAGSPVPHLEGASAFEIGAEGQSLSFIAHGSCQTVLDLMWRGGVTKRLSGAQPAIAESAEFPDDAQPDEEVPSTSSTLAASTAALASSTAPPPSTSSSVMAAAAPDAVSVSRAPRDARTPGRPASSRRVRPAAIPDTGRPAEQLPEIRVRHLRVLLHPGVIRFICTLVRLCHLPGSVHSYVLLFAMGNSLAVLGRLPRHPGGLRSLLPDRGGKQQPSCWPGLVFGLRLVPGLADPVIIGPDSGSVSMLRICRILLGVSLFLELLSPAAELLRPHNPRLSALHGHFPRVRPCYGIFAWSTLFPLTYPTFTEAFETINSMLKLAYFQTFGELKTRLHQRTGLCSATSSPRDFTERSVAPPPLSIFWNLAILLYIICKGRGMAFETDPVMSKISGISRGGALARATDSQLVKWENLRAQELLRASGRGRGGGGGGSGGGGGVAGVRSATRAASSGGGGGGSGSAVLGIGDAEGAARRRGAAGIDWDMLQVSSVIYPDSSIVSSSSSSRITRFCTLFRVWFRVRIKEGLKETEKKLRQLDSLSEKCQGLEERG</sequence>
<proteinExistence type="predicted"/>
<evidence type="ECO:0000256" key="1">
    <source>
        <dbReference type="SAM" id="MobiDB-lite"/>
    </source>
</evidence>
<dbReference type="WBParaSite" id="maker-unitig_18136-snap-gene-0.2-mRNA-1">
    <property type="protein sequence ID" value="maker-unitig_18136-snap-gene-0.2-mRNA-1"/>
    <property type="gene ID" value="maker-unitig_18136-snap-gene-0.2"/>
</dbReference>
<organism evidence="2 3">
    <name type="scientific">Macrostomum lignano</name>
    <dbReference type="NCBI Taxonomy" id="282301"/>
    <lineage>
        <taxon>Eukaryota</taxon>
        <taxon>Metazoa</taxon>
        <taxon>Spiralia</taxon>
        <taxon>Lophotrochozoa</taxon>
        <taxon>Platyhelminthes</taxon>
        <taxon>Rhabditophora</taxon>
        <taxon>Macrostomorpha</taxon>
        <taxon>Macrostomida</taxon>
        <taxon>Macrostomidae</taxon>
        <taxon>Macrostomum</taxon>
    </lineage>
</organism>
<feature type="region of interest" description="Disordered" evidence="1">
    <location>
        <begin position="233"/>
        <end position="314"/>
    </location>
</feature>
<accession>A0A1I8F4L3</accession>
<evidence type="ECO:0000313" key="2">
    <source>
        <dbReference type="Proteomes" id="UP000095280"/>
    </source>
</evidence>
<name>A0A1I8F4L3_9PLAT</name>
<dbReference type="AlphaFoldDB" id="A0A1I8F4L3"/>
<feature type="compositionally biased region" description="Acidic residues" evidence="1">
    <location>
        <begin position="235"/>
        <end position="246"/>
    </location>
</feature>
<reference evidence="3" key="1">
    <citation type="submission" date="2016-11" db="UniProtKB">
        <authorList>
            <consortium name="WormBaseParasite"/>
        </authorList>
    </citation>
    <scope>IDENTIFICATION</scope>
</reference>
<dbReference type="Proteomes" id="UP000095280">
    <property type="component" value="Unplaced"/>
</dbReference>
<feature type="compositionally biased region" description="Low complexity" evidence="1">
    <location>
        <begin position="616"/>
        <end position="625"/>
    </location>
</feature>
<keyword evidence="2" id="KW-1185">Reference proteome</keyword>
<feature type="region of interest" description="Disordered" evidence="1">
    <location>
        <begin position="596"/>
        <end position="633"/>
    </location>
</feature>
<feature type="compositionally biased region" description="Gly residues" evidence="1">
    <location>
        <begin position="599"/>
        <end position="615"/>
    </location>
</feature>
<feature type="compositionally biased region" description="Low complexity" evidence="1">
    <location>
        <begin position="247"/>
        <end position="280"/>
    </location>
</feature>